<accession>A0A1G8T662</accession>
<evidence type="ECO:0000313" key="4">
    <source>
        <dbReference type="Proteomes" id="UP000199155"/>
    </source>
</evidence>
<feature type="domain" description="HPP transmembrane region" evidence="2">
    <location>
        <begin position="13"/>
        <end position="151"/>
    </location>
</feature>
<keyword evidence="1" id="KW-0472">Membrane</keyword>
<feature type="transmembrane region" description="Helical" evidence="1">
    <location>
        <begin position="129"/>
        <end position="146"/>
    </location>
</feature>
<evidence type="ECO:0000256" key="1">
    <source>
        <dbReference type="SAM" id="Phobius"/>
    </source>
</evidence>
<keyword evidence="4" id="KW-1185">Reference proteome</keyword>
<evidence type="ECO:0000313" key="3">
    <source>
        <dbReference type="EMBL" id="SDJ36983.1"/>
    </source>
</evidence>
<dbReference type="InterPro" id="IPR007065">
    <property type="entry name" value="HPP"/>
</dbReference>
<evidence type="ECO:0000259" key="2">
    <source>
        <dbReference type="Pfam" id="PF04982"/>
    </source>
</evidence>
<dbReference type="RefSeq" id="WP_093606600.1">
    <property type="nucleotide sequence ID" value="NZ_FNFF01000001.1"/>
</dbReference>
<dbReference type="STRING" id="417292.SAMN05421806_10178"/>
<keyword evidence="1" id="KW-0812">Transmembrane</keyword>
<keyword evidence="1" id="KW-1133">Transmembrane helix</keyword>
<reference evidence="3 4" key="1">
    <citation type="submission" date="2016-10" db="EMBL/GenBank/DDBJ databases">
        <authorList>
            <person name="de Groot N.N."/>
        </authorList>
    </citation>
    <scope>NUCLEOTIDE SEQUENCE [LARGE SCALE GENOMIC DNA]</scope>
    <source>
        <strain evidence="3 4">CGMCC 4.5727</strain>
    </source>
</reference>
<gene>
    <name evidence="3" type="ORF">SAMN05421806_10178</name>
</gene>
<dbReference type="Pfam" id="PF04982">
    <property type="entry name" value="TM_HPP"/>
    <property type="match status" value="1"/>
</dbReference>
<dbReference type="AlphaFoldDB" id="A0A1G8T662"/>
<feature type="transmembrane region" description="Helical" evidence="1">
    <location>
        <begin position="66"/>
        <end position="84"/>
    </location>
</feature>
<dbReference type="Proteomes" id="UP000199155">
    <property type="component" value="Unassembled WGS sequence"/>
</dbReference>
<organism evidence="3 4">
    <name type="scientific">Streptomyces indicus</name>
    <dbReference type="NCBI Taxonomy" id="417292"/>
    <lineage>
        <taxon>Bacteria</taxon>
        <taxon>Bacillati</taxon>
        <taxon>Actinomycetota</taxon>
        <taxon>Actinomycetes</taxon>
        <taxon>Kitasatosporales</taxon>
        <taxon>Streptomycetaceae</taxon>
        <taxon>Streptomyces</taxon>
    </lineage>
</organism>
<dbReference type="EMBL" id="FNFF01000001">
    <property type="protein sequence ID" value="SDJ36983.1"/>
    <property type="molecule type" value="Genomic_DNA"/>
</dbReference>
<dbReference type="OrthoDB" id="9811720at2"/>
<protein>
    <submittedName>
        <fullName evidence="3">HPP family protein</fullName>
    </submittedName>
</protein>
<dbReference type="PANTHER" id="PTHR33741:SF5">
    <property type="entry name" value="TRANSMEMBRANE PROTEIN DDB_G0269096-RELATED"/>
    <property type="match status" value="1"/>
</dbReference>
<dbReference type="PANTHER" id="PTHR33741">
    <property type="entry name" value="TRANSMEMBRANE PROTEIN DDB_G0269096-RELATED"/>
    <property type="match status" value="1"/>
</dbReference>
<feature type="transmembrane region" description="Helical" evidence="1">
    <location>
        <begin position="15"/>
        <end position="36"/>
    </location>
</feature>
<dbReference type="InterPro" id="IPR058581">
    <property type="entry name" value="TM_HPP"/>
</dbReference>
<sequence>MTAPPQPARRDFPHLIRVTAFAIGALLVLVTVGGMLHQPLLIPPLAASAALVHGAPGLPLAQPRNVVGGHLLSAAVGFGTLAVAGSSTWSAAVAAGLSLGAMMLTHVSHSPATATAMIVVLQTPDPAPFLALLTLGAGLIVALGMLPGRIGRHPVRYPLSW</sequence>
<name>A0A1G8T662_9ACTN</name>
<proteinExistence type="predicted"/>
<feature type="transmembrane region" description="Helical" evidence="1">
    <location>
        <begin position="91"/>
        <end position="109"/>
    </location>
</feature>